<keyword evidence="1" id="KW-0812">Transmembrane</keyword>
<keyword evidence="1" id="KW-1133">Transmembrane helix</keyword>
<name>A0AA39H9N6_9BILA</name>
<keyword evidence="1" id="KW-0472">Membrane</keyword>
<comment type="caution">
    <text evidence="2">The sequence shown here is derived from an EMBL/GenBank/DDBJ whole genome shotgun (WGS) entry which is preliminary data.</text>
</comment>
<accession>A0AA39H9N6</accession>
<gene>
    <name evidence="2" type="ORF">QR680_015993</name>
</gene>
<dbReference type="Proteomes" id="UP001175271">
    <property type="component" value="Unassembled WGS sequence"/>
</dbReference>
<evidence type="ECO:0008006" key="4">
    <source>
        <dbReference type="Google" id="ProtNLM"/>
    </source>
</evidence>
<feature type="transmembrane region" description="Helical" evidence="1">
    <location>
        <begin position="55"/>
        <end position="75"/>
    </location>
</feature>
<feature type="transmembrane region" description="Helical" evidence="1">
    <location>
        <begin position="6"/>
        <end position="34"/>
    </location>
</feature>
<reference evidence="2" key="1">
    <citation type="submission" date="2023-06" db="EMBL/GenBank/DDBJ databases">
        <title>Genomic analysis of the entomopathogenic nematode Steinernema hermaphroditum.</title>
        <authorList>
            <person name="Schwarz E.M."/>
            <person name="Heppert J.K."/>
            <person name="Baniya A."/>
            <person name="Schwartz H.T."/>
            <person name="Tan C.-H."/>
            <person name="Antoshechkin I."/>
            <person name="Sternberg P.W."/>
            <person name="Goodrich-Blair H."/>
            <person name="Dillman A.R."/>
        </authorList>
    </citation>
    <scope>NUCLEOTIDE SEQUENCE</scope>
    <source>
        <strain evidence="2">PS9179</strain>
        <tissue evidence="2">Whole animal</tissue>
    </source>
</reference>
<dbReference type="EMBL" id="JAUCMV010000004">
    <property type="protein sequence ID" value="KAK0401826.1"/>
    <property type="molecule type" value="Genomic_DNA"/>
</dbReference>
<feature type="transmembrane region" description="Helical" evidence="1">
    <location>
        <begin position="87"/>
        <end position="109"/>
    </location>
</feature>
<proteinExistence type="predicted"/>
<keyword evidence="3" id="KW-1185">Reference proteome</keyword>
<evidence type="ECO:0000313" key="2">
    <source>
        <dbReference type="EMBL" id="KAK0401826.1"/>
    </source>
</evidence>
<evidence type="ECO:0000256" key="1">
    <source>
        <dbReference type="SAM" id="Phobius"/>
    </source>
</evidence>
<sequence>MAACWLPIPLVMACFLVFPCNAIGYSPQLYQIVYIRKFLRLDPRHARISNRDIRFFVQTAVQNVIMVAAAVAIVVANNEHHLEGDIIHIFGFNTLLFKHVNNGLALLIFNPEVRKKLRGSVYVTSSVFPSSSRGNLAPSSGTL</sequence>
<organism evidence="2 3">
    <name type="scientific">Steinernema hermaphroditum</name>
    <dbReference type="NCBI Taxonomy" id="289476"/>
    <lineage>
        <taxon>Eukaryota</taxon>
        <taxon>Metazoa</taxon>
        <taxon>Ecdysozoa</taxon>
        <taxon>Nematoda</taxon>
        <taxon>Chromadorea</taxon>
        <taxon>Rhabditida</taxon>
        <taxon>Tylenchina</taxon>
        <taxon>Panagrolaimomorpha</taxon>
        <taxon>Strongyloidoidea</taxon>
        <taxon>Steinernematidae</taxon>
        <taxon>Steinernema</taxon>
    </lineage>
</organism>
<protein>
    <recommendedName>
        <fullName evidence="4">7TM GPCR serpentine receptor class x (Srx) domain-containing protein</fullName>
    </recommendedName>
</protein>
<dbReference type="AlphaFoldDB" id="A0AA39H9N6"/>
<evidence type="ECO:0000313" key="3">
    <source>
        <dbReference type="Proteomes" id="UP001175271"/>
    </source>
</evidence>